<comment type="caution">
    <text evidence="2">The sequence shown here is derived from an EMBL/GenBank/DDBJ whole genome shotgun (WGS) entry which is preliminary data.</text>
</comment>
<dbReference type="EMBL" id="AWSU01000398">
    <property type="protein sequence ID" value="ERI73364.1"/>
    <property type="molecule type" value="Genomic_DNA"/>
</dbReference>
<evidence type="ECO:0000313" key="2">
    <source>
        <dbReference type="EMBL" id="ERI73364.1"/>
    </source>
</evidence>
<sequence>MNKKKNNKGFSLIELIIAIAILIILTGLLAPQFMKYIEKSREAKDMQTLDTVYTAVQGAFADEGAYEDFIKESENGAYKAIDEGMELTDILKESDKFAVELQTLLGSKDGKTIKLVSKKASGGVVGVIVKYVEAKTDSTGNEIAAGLEIGVYCAKSGDATKGCGTLSPVGANTPAVPSETEK</sequence>
<dbReference type="InterPro" id="IPR045584">
    <property type="entry name" value="Pilin-like"/>
</dbReference>
<dbReference type="PROSITE" id="PS00409">
    <property type="entry name" value="PROKAR_NTER_METHYL"/>
    <property type="match status" value="1"/>
</dbReference>
<organism evidence="2 3">
    <name type="scientific">[Clostridium] symbiosum ATCC 14940</name>
    <dbReference type="NCBI Taxonomy" id="411472"/>
    <lineage>
        <taxon>Bacteria</taxon>
        <taxon>Bacillati</taxon>
        <taxon>Bacillota</taxon>
        <taxon>Clostridia</taxon>
        <taxon>Lachnospirales</taxon>
        <taxon>Lachnospiraceae</taxon>
        <taxon>Otoolea</taxon>
    </lineage>
</organism>
<reference evidence="2 3" key="1">
    <citation type="submission" date="2013-07" db="EMBL/GenBank/DDBJ databases">
        <authorList>
            <person name="Weinstock G."/>
            <person name="Sodergren E."/>
            <person name="Wylie T."/>
            <person name="Fulton L."/>
            <person name="Fulton R."/>
            <person name="Fronick C."/>
            <person name="O'Laughlin M."/>
            <person name="Godfrey J."/>
            <person name="Miner T."/>
            <person name="Herter B."/>
            <person name="Appelbaum E."/>
            <person name="Cordes M."/>
            <person name="Lek S."/>
            <person name="Wollam A."/>
            <person name="Pepin K.H."/>
            <person name="Palsikar V.B."/>
            <person name="Mitreva M."/>
            <person name="Wilson R.K."/>
        </authorList>
    </citation>
    <scope>NUCLEOTIDE SEQUENCE [LARGE SCALE GENOMIC DNA]</scope>
    <source>
        <strain evidence="2 3">ATCC 14940</strain>
    </source>
</reference>
<protein>
    <submittedName>
        <fullName evidence="2">Prepilin-type cleavage/methylation protein</fullName>
    </submittedName>
</protein>
<accession>A0ABC9TQS8</accession>
<keyword evidence="1" id="KW-1133">Transmembrane helix</keyword>
<dbReference type="Pfam" id="PF07963">
    <property type="entry name" value="N_methyl"/>
    <property type="match status" value="1"/>
</dbReference>
<proteinExistence type="predicted"/>
<dbReference type="Gene3D" id="3.30.700.10">
    <property type="entry name" value="Glycoprotein, Type 4 Pilin"/>
    <property type="match status" value="1"/>
</dbReference>
<dbReference type="SUPFAM" id="SSF54523">
    <property type="entry name" value="Pili subunits"/>
    <property type="match status" value="1"/>
</dbReference>
<dbReference type="RefSeq" id="WP_021642275.1">
    <property type="nucleotide sequence ID" value="NZ_KE992920.1"/>
</dbReference>
<evidence type="ECO:0000256" key="1">
    <source>
        <dbReference type="SAM" id="Phobius"/>
    </source>
</evidence>
<feature type="transmembrane region" description="Helical" evidence="1">
    <location>
        <begin position="12"/>
        <end position="34"/>
    </location>
</feature>
<dbReference type="AlphaFoldDB" id="A0ABC9TQS8"/>
<dbReference type="InterPro" id="IPR012902">
    <property type="entry name" value="N_methyl_site"/>
</dbReference>
<dbReference type="Proteomes" id="UP000016491">
    <property type="component" value="Unassembled WGS sequence"/>
</dbReference>
<evidence type="ECO:0000313" key="3">
    <source>
        <dbReference type="Proteomes" id="UP000016491"/>
    </source>
</evidence>
<keyword evidence="1" id="KW-0812">Transmembrane</keyword>
<keyword evidence="1" id="KW-0472">Membrane</keyword>
<dbReference type="NCBIfam" id="TIGR02532">
    <property type="entry name" value="IV_pilin_GFxxxE"/>
    <property type="match status" value="1"/>
</dbReference>
<gene>
    <name evidence="2" type="ORF">CLOSYM_04964</name>
</gene>
<name>A0ABC9TQS8_CLOSY</name>